<dbReference type="STRING" id="27835.A0A0N4Y0U3"/>
<feature type="domain" description="Phorbol-ester/DAG-type" evidence="3">
    <location>
        <begin position="65"/>
        <end position="115"/>
    </location>
</feature>
<dbReference type="GO" id="GO:0007200">
    <property type="term" value="P:phospholipase C-activating G protein-coupled receptor signaling pathway"/>
    <property type="evidence" value="ECO:0007669"/>
    <property type="project" value="TreeGrafter"/>
</dbReference>
<reference evidence="6" key="1">
    <citation type="submission" date="2016-04" db="UniProtKB">
        <authorList>
            <consortium name="WormBaseParasite"/>
        </authorList>
    </citation>
    <scope>IDENTIFICATION</scope>
</reference>
<feature type="domain" description="Phorbol-ester/DAG-type" evidence="3">
    <location>
        <begin position="138"/>
        <end position="188"/>
    </location>
</feature>
<dbReference type="GO" id="GO:0016020">
    <property type="term" value="C:membrane"/>
    <property type="evidence" value="ECO:0007669"/>
    <property type="project" value="UniProtKB-SubCell"/>
</dbReference>
<dbReference type="Pfam" id="PF00130">
    <property type="entry name" value="C1_1"/>
    <property type="match status" value="2"/>
</dbReference>
<dbReference type="InterPro" id="IPR002219">
    <property type="entry name" value="PKC_DAG/PE"/>
</dbReference>
<sequence>MLEKLRRQVRAFVNRLIPEWKEVFLFKQDDDASSGLMHVHSISLLSNGCTLEVVVLDPGEKPSRPHMLVPKTYMTPTFCNFCGALLTGLYRQGLHCKTCKCNYHRRCTRIARNNCLIALGSTLNPIPIEARGVELELPHNLVETSYALMTHCAICDKLLKGLVRQGLKCTDCGMNVHHACACHLPDNCVLSDRSIARMYEHSLVEDEPFHEFDSHHSPLYFIRR</sequence>
<dbReference type="GO" id="GO:0035556">
    <property type="term" value="P:intracellular signal transduction"/>
    <property type="evidence" value="ECO:0007669"/>
    <property type="project" value="TreeGrafter"/>
</dbReference>
<dbReference type="PROSITE" id="PS50081">
    <property type="entry name" value="ZF_DAG_PE_2"/>
    <property type="match status" value="2"/>
</dbReference>
<reference evidence="4 5" key="2">
    <citation type="submission" date="2018-11" db="EMBL/GenBank/DDBJ databases">
        <authorList>
            <consortium name="Pathogen Informatics"/>
        </authorList>
    </citation>
    <scope>NUCLEOTIDE SEQUENCE [LARGE SCALE GENOMIC DNA]</scope>
</reference>
<dbReference type="PANTHER" id="PTHR22968">
    <property type="entry name" value="PROTEIN KINASE C, MU"/>
    <property type="match status" value="1"/>
</dbReference>
<dbReference type="SMART" id="SM00109">
    <property type="entry name" value="C1"/>
    <property type="match status" value="2"/>
</dbReference>
<dbReference type="PROSITE" id="PS00479">
    <property type="entry name" value="ZF_DAG_PE_1"/>
    <property type="match status" value="1"/>
</dbReference>
<dbReference type="GO" id="GO:0005829">
    <property type="term" value="C:cytosol"/>
    <property type="evidence" value="ECO:0007669"/>
    <property type="project" value="TreeGrafter"/>
</dbReference>
<proteinExistence type="predicted"/>
<evidence type="ECO:0000313" key="5">
    <source>
        <dbReference type="Proteomes" id="UP000271162"/>
    </source>
</evidence>
<keyword evidence="2" id="KW-0862">Zinc</keyword>
<gene>
    <name evidence="4" type="ORF">NBR_LOCUS9191</name>
</gene>
<dbReference type="PRINTS" id="PR00008">
    <property type="entry name" value="DAGPEDOMAIN"/>
</dbReference>
<dbReference type="SUPFAM" id="SSF57889">
    <property type="entry name" value="Cysteine-rich domain"/>
    <property type="match status" value="2"/>
</dbReference>
<accession>A0A0N4Y0U3</accession>
<dbReference type="GO" id="GO:0004674">
    <property type="term" value="F:protein serine/threonine kinase activity"/>
    <property type="evidence" value="ECO:0007669"/>
    <property type="project" value="UniProtKB-KW"/>
</dbReference>
<dbReference type="EMBL" id="UYSL01020105">
    <property type="protein sequence ID" value="VDL72780.1"/>
    <property type="molecule type" value="Genomic_DNA"/>
</dbReference>
<keyword evidence="5" id="KW-1185">Reference proteome</keyword>
<name>A0A0N4Y0U3_NIPBR</name>
<evidence type="ECO:0000313" key="4">
    <source>
        <dbReference type="EMBL" id="VDL72780.1"/>
    </source>
</evidence>
<dbReference type="PANTHER" id="PTHR22968:SF15">
    <property type="entry name" value="SERINE_THREONINE-PROTEIN KINASE DKF-1"/>
    <property type="match status" value="1"/>
</dbReference>
<evidence type="ECO:0000256" key="2">
    <source>
        <dbReference type="ARBA" id="ARBA00022833"/>
    </source>
</evidence>
<protein>
    <submittedName>
        <fullName evidence="6">Serine/threonine-protein kinase dkf-1 (inferred by orthology to a C. elegans protein)</fullName>
    </submittedName>
</protein>
<dbReference type="Gene3D" id="3.30.60.20">
    <property type="match status" value="2"/>
</dbReference>
<evidence type="ECO:0000313" key="6">
    <source>
        <dbReference type="WBParaSite" id="NBR_0000919001-mRNA-1"/>
    </source>
</evidence>
<dbReference type="Proteomes" id="UP000271162">
    <property type="component" value="Unassembled WGS sequence"/>
</dbReference>
<organism evidence="6">
    <name type="scientific">Nippostrongylus brasiliensis</name>
    <name type="common">Rat hookworm</name>
    <dbReference type="NCBI Taxonomy" id="27835"/>
    <lineage>
        <taxon>Eukaryota</taxon>
        <taxon>Metazoa</taxon>
        <taxon>Ecdysozoa</taxon>
        <taxon>Nematoda</taxon>
        <taxon>Chromadorea</taxon>
        <taxon>Rhabditida</taxon>
        <taxon>Rhabditina</taxon>
        <taxon>Rhabditomorpha</taxon>
        <taxon>Strongyloidea</taxon>
        <taxon>Heligmosomidae</taxon>
        <taxon>Nippostrongylus</taxon>
    </lineage>
</organism>
<evidence type="ECO:0000256" key="1">
    <source>
        <dbReference type="ARBA" id="ARBA00022723"/>
    </source>
</evidence>
<dbReference type="GO" id="GO:0008270">
    <property type="term" value="F:zinc ion binding"/>
    <property type="evidence" value="ECO:0007669"/>
    <property type="project" value="UniProtKB-KW"/>
</dbReference>
<dbReference type="WBParaSite" id="NBR_0000919001-mRNA-1">
    <property type="protein sequence ID" value="NBR_0000919001-mRNA-1"/>
    <property type="gene ID" value="NBR_0000919001"/>
</dbReference>
<evidence type="ECO:0000259" key="3">
    <source>
        <dbReference type="PROSITE" id="PS50081"/>
    </source>
</evidence>
<dbReference type="InterPro" id="IPR046349">
    <property type="entry name" value="C1-like_sf"/>
</dbReference>
<keyword evidence="1" id="KW-0479">Metal-binding</keyword>
<dbReference type="AlphaFoldDB" id="A0A0N4Y0U3"/>
<dbReference type="InterPro" id="IPR020454">
    <property type="entry name" value="DAG/PE-bd"/>
</dbReference>